<reference evidence="7 8" key="1">
    <citation type="journal article" date="2018" name="Int. J. Syst. Evol. Microbiol.">
        <title>Micromonospora globbae sp. nov., an endophytic actinomycete isolated from roots of Globba winitii C. H. Wright.</title>
        <authorList>
            <person name="Kuncharoen N."/>
            <person name="Pittayakhajonwut P."/>
            <person name="Tanasupawat S."/>
        </authorList>
    </citation>
    <scope>NUCLEOTIDE SEQUENCE [LARGE SCALE GENOMIC DNA]</scope>
    <source>
        <strain evidence="7 8">WPS1-2</strain>
    </source>
</reference>
<evidence type="ECO:0000256" key="2">
    <source>
        <dbReference type="ARBA" id="ARBA00022475"/>
    </source>
</evidence>
<comment type="subcellular location">
    <subcellularLocation>
        <location evidence="1">Cell membrane</location>
        <topology evidence="1">Multi-pass membrane protein</topology>
    </subcellularLocation>
</comment>
<organism evidence="7 8">
    <name type="scientific">Micromonospora globbae</name>
    <dbReference type="NCBI Taxonomy" id="1894969"/>
    <lineage>
        <taxon>Bacteria</taxon>
        <taxon>Bacillati</taxon>
        <taxon>Actinomycetota</taxon>
        <taxon>Actinomycetes</taxon>
        <taxon>Micromonosporales</taxon>
        <taxon>Micromonosporaceae</taxon>
        <taxon>Micromonospora</taxon>
    </lineage>
</organism>
<evidence type="ECO:0000313" key="8">
    <source>
        <dbReference type="Proteomes" id="UP000285744"/>
    </source>
</evidence>
<keyword evidence="4" id="KW-1133">Transmembrane helix</keyword>
<keyword evidence="3" id="KW-0812">Transmembrane</keyword>
<keyword evidence="5" id="KW-0472">Membrane</keyword>
<dbReference type="GO" id="GO:0005886">
    <property type="term" value="C:plasma membrane"/>
    <property type="evidence" value="ECO:0007669"/>
    <property type="project" value="UniProtKB-SubCell"/>
</dbReference>
<dbReference type="AlphaFoldDB" id="A0A420EQL1"/>
<evidence type="ECO:0000256" key="1">
    <source>
        <dbReference type="ARBA" id="ARBA00004651"/>
    </source>
</evidence>
<dbReference type="Pfam" id="PF01810">
    <property type="entry name" value="LysE"/>
    <property type="match status" value="1"/>
</dbReference>
<feature type="region of interest" description="Disordered" evidence="6">
    <location>
        <begin position="79"/>
        <end position="123"/>
    </location>
</feature>
<gene>
    <name evidence="7" type="ORF">D7I43_30640</name>
</gene>
<dbReference type="RefSeq" id="WP_120332054.1">
    <property type="nucleotide sequence ID" value="NZ_RAQQ01000040.1"/>
</dbReference>
<comment type="caution">
    <text evidence="7">The sequence shown here is derived from an EMBL/GenBank/DDBJ whole genome shotgun (WGS) entry which is preliminary data.</text>
</comment>
<accession>A0A420EQL1</accession>
<evidence type="ECO:0000256" key="5">
    <source>
        <dbReference type="ARBA" id="ARBA00023136"/>
    </source>
</evidence>
<keyword evidence="2" id="KW-1003">Cell membrane</keyword>
<protein>
    <recommendedName>
        <fullName evidence="9">LysE family translocator</fullName>
    </recommendedName>
</protein>
<evidence type="ECO:0000256" key="6">
    <source>
        <dbReference type="SAM" id="MobiDB-lite"/>
    </source>
</evidence>
<evidence type="ECO:0000313" key="7">
    <source>
        <dbReference type="EMBL" id="RKF22940.1"/>
    </source>
</evidence>
<evidence type="ECO:0008006" key="9">
    <source>
        <dbReference type="Google" id="ProtNLM"/>
    </source>
</evidence>
<dbReference type="InterPro" id="IPR001123">
    <property type="entry name" value="LeuE-type"/>
</dbReference>
<evidence type="ECO:0000256" key="3">
    <source>
        <dbReference type="ARBA" id="ARBA00022692"/>
    </source>
</evidence>
<dbReference type="GO" id="GO:0006865">
    <property type="term" value="P:amino acid transport"/>
    <property type="evidence" value="ECO:0007669"/>
    <property type="project" value="InterPro"/>
</dbReference>
<evidence type="ECO:0000256" key="4">
    <source>
        <dbReference type="ARBA" id="ARBA00022989"/>
    </source>
</evidence>
<dbReference type="EMBL" id="RAQQ01000040">
    <property type="protein sequence ID" value="RKF22940.1"/>
    <property type="molecule type" value="Genomic_DNA"/>
</dbReference>
<dbReference type="Proteomes" id="UP000285744">
    <property type="component" value="Unassembled WGS sequence"/>
</dbReference>
<sequence length="123" mass="12762">MTTPKVPAPLNVHRDDRAGPSFLRGLVINLLNPKMILFSGAFLTQFVAPSAGNATAQLVLLGALFMAVQLTVDMALGAGTPSPPAVDDAEDQGVTHPSGARSSTPSGRRQALRVGTSMVYGHP</sequence>
<dbReference type="OrthoDB" id="3175972at2"/>
<proteinExistence type="predicted"/>
<name>A0A420EQL1_9ACTN</name>